<feature type="compositionally biased region" description="Low complexity" evidence="9">
    <location>
        <begin position="221"/>
        <end position="231"/>
    </location>
</feature>
<evidence type="ECO:0000256" key="4">
    <source>
        <dbReference type="ARBA" id="ARBA00022692"/>
    </source>
</evidence>
<dbReference type="RefSeq" id="WP_152212971.1">
    <property type="nucleotide sequence ID" value="NZ_WFLN01000006.1"/>
</dbReference>
<evidence type="ECO:0000256" key="2">
    <source>
        <dbReference type="ARBA" id="ARBA00022448"/>
    </source>
</evidence>
<evidence type="ECO:0000256" key="9">
    <source>
        <dbReference type="SAM" id="MobiDB-lite"/>
    </source>
</evidence>
<comment type="caution">
    <text evidence="12">The sequence shown here is derived from an EMBL/GenBank/DDBJ whole genome shotgun (WGS) entry which is preliminary data.</text>
</comment>
<feature type="transmembrane region" description="Helical" evidence="10">
    <location>
        <begin position="162"/>
        <end position="187"/>
    </location>
</feature>
<dbReference type="AlphaFoldDB" id="A0A833JFI3"/>
<comment type="similarity">
    <text evidence="8">Belongs to the exbB/tolQ family.</text>
</comment>
<dbReference type="GO" id="GO:0017038">
    <property type="term" value="P:protein import"/>
    <property type="evidence" value="ECO:0007669"/>
    <property type="project" value="TreeGrafter"/>
</dbReference>
<keyword evidence="4 10" id="KW-0812">Transmembrane</keyword>
<keyword evidence="7 10" id="KW-0472">Membrane</keyword>
<evidence type="ECO:0000313" key="12">
    <source>
        <dbReference type="EMBL" id="KAB8031045.1"/>
    </source>
</evidence>
<dbReference type="Proteomes" id="UP000442694">
    <property type="component" value="Unassembled WGS sequence"/>
</dbReference>
<keyword evidence="5 8" id="KW-0653">Protein transport</keyword>
<dbReference type="Pfam" id="PF01618">
    <property type="entry name" value="MotA_ExbB"/>
    <property type="match status" value="1"/>
</dbReference>
<keyword evidence="3" id="KW-1003">Cell membrane</keyword>
<evidence type="ECO:0000256" key="5">
    <source>
        <dbReference type="ARBA" id="ARBA00022927"/>
    </source>
</evidence>
<dbReference type="EMBL" id="WFLN01000006">
    <property type="protein sequence ID" value="KAB8031045.1"/>
    <property type="molecule type" value="Genomic_DNA"/>
</dbReference>
<dbReference type="GO" id="GO:0005886">
    <property type="term" value="C:plasma membrane"/>
    <property type="evidence" value="ECO:0007669"/>
    <property type="project" value="UniProtKB-SubCell"/>
</dbReference>
<keyword evidence="6 10" id="KW-1133">Transmembrane helix</keyword>
<evidence type="ECO:0000256" key="6">
    <source>
        <dbReference type="ARBA" id="ARBA00022989"/>
    </source>
</evidence>
<name>A0A833JFI3_9BACT</name>
<accession>A0A833JFI3</accession>
<feature type="transmembrane region" description="Helical" evidence="10">
    <location>
        <begin position="14"/>
        <end position="41"/>
    </location>
</feature>
<evidence type="ECO:0000256" key="7">
    <source>
        <dbReference type="ARBA" id="ARBA00023136"/>
    </source>
</evidence>
<comment type="subcellular location">
    <subcellularLocation>
        <location evidence="1">Cell membrane</location>
        <topology evidence="1">Multi-pass membrane protein</topology>
    </subcellularLocation>
    <subcellularLocation>
        <location evidence="8">Membrane</location>
        <topology evidence="8">Multi-pass membrane protein</topology>
    </subcellularLocation>
</comment>
<reference evidence="12 13" key="1">
    <citation type="submission" date="2019-10" db="EMBL/GenBank/DDBJ databases">
        <title>New genus of Silvanigrellaceae.</title>
        <authorList>
            <person name="Pitt A."/>
            <person name="Hahn M.W."/>
        </authorList>
    </citation>
    <scope>NUCLEOTIDE SEQUENCE [LARGE SCALE GENOMIC DNA]</scope>
    <source>
        <strain evidence="12 13">33A1-SZDP</strain>
    </source>
</reference>
<dbReference type="PANTHER" id="PTHR30625">
    <property type="entry name" value="PROTEIN TOLQ"/>
    <property type="match status" value="1"/>
</dbReference>
<protein>
    <recommendedName>
        <fullName evidence="11">MotA/TolQ/ExbB proton channel domain-containing protein</fullName>
    </recommendedName>
</protein>
<evidence type="ECO:0000259" key="11">
    <source>
        <dbReference type="Pfam" id="PF01618"/>
    </source>
</evidence>
<gene>
    <name evidence="12" type="ORF">GCL57_08750</name>
</gene>
<dbReference type="PANTHER" id="PTHR30625:SF15">
    <property type="entry name" value="BIOPOLYMER TRANSPORT PROTEIN EXBB"/>
    <property type="match status" value="1"/>
</dbReference>
<keyword evidence="2 8" id="KW-0813">Transport</keyword>
<dbReference type="InterPro" id="IPR002898">
    <property type="entry name" value="MotA_ExbB_proton_chnl"/>
</dbReference>
<dbReference type="InterPro" id="IPR050790">
    <property type="entry name" value="ExbB/TolQ_transport"/>
</dbReference>
<keyword evidence="13" id="KW-1185">Reference proteome</keyword>
<feature type="domain" description="MotA/TolQ/ExbB proton channel" evidence="11">
    <location>
        <begin position="86"/>
        <end position="194"/>
    </location>
</feature>
<evidence type="ECO:0000256" key="1">
    <source>
        <dbReference type="ARBA" id="ARBA00004651"/>
    </source>
</evidence>
<evidence type="ECO:0000256" key="10">
    <source>
        <dbReference type="SAM" id="Phobius"/>
    </source>
</evidence>
<feature type="region of interest" description="Disordered" evidence="9">
    <location>
        <begin position="212"/>
        <end position="274"/>
    </location>
</feature>
<evidence type="ECO:0000256" key="8">
    <source>
        <dbReference type="RuleBase" id="RU004057"/>
    </source>
</evidence>
<evidence type="ECO:0000313" key="13">
    <source>
        <dbReference type="Proteomes" id="UP000442694"/>
    </source>
</evidence>
<organism evidence="12 13">
    <name type="scientific">Fluviispira multicolorata</name>
    <dbReference type="NCBI Taxonomy" id="2654512"/>
    <lineage>
        <taxon>Bacteria</taxon>
        <taxon>Pseudomonadati</taxon>
        <taxon>Bdellovibrionota</taxon>
        <taxon>Oligoflexia</taxon>
        <taxon>Silvanigrellales</taxon>
        <taxon>Silvanigrellaceae</taxon>
        <taxon>Fluviispira</taxon>
    </lineage>
</organism>
<proteinExistence type="inferred from homology"/>
<sequence length="274" mass="30171">MLNDIFMMYRNGEIIPYILLAIVSVGYIIIFEKFIVLQFVYRINFEKYNTQMKKMLSANDMERARNFCRATSRTTVPMLTIKAIDAYETDPMRVRSAVSEESLRFFPRIRRRINQLPNLAATCVLLGAIAAVQGIWGSFHMVEGLELGIKSFAFSSGLSHALLPLAISLVSAVVLMLPFGILDAIAWRLEAEMEHSLCVILNILSPEMQPMFAGGGGGSGSNNNNNSNDDSQGGGYSPSSGMDPDDGMEAQPRRMGNEGGASSVQEVPDEEEII</sequence>
<evidence type="ECO:0000256" key="3">
    <source>
        <dbReference type="ARBA" id="ARBA00022475"/>
    </source>
</evidence>
<feature type="transmembrane region" description="Helical" evidence="10">
    <location>
        <begin position="118"/>
        <end position="142"/>
    </location>
</feature>